<dbReference type="EMBL" id="HG322949">
    <property type="protein sequence ID" value="CDG82019.1"/>
    <property type="molecule type" value="Genomic_DNA"/>
</dbReference>
<keyword evidence="3" id="KW-1185">Reference proteome</keyword>
<evidence type="ECO:0000256" key="1">
    <source>
        <dbReference type="SAM" id="MobiDB-lite"/>
    </source>
</evidence>
<dbReference type="Proteomes" id="UP000027604">
    <property type="component" value="Chromosome I"/>
</dbReference>
<protein>
    <submittedName>
        <fullName evidence="2">Uncharacterized protein</fullName>
    </submittedName>
</protein>
<reference evidence="2 3" key="1">
    <citation type="journal article" date="2015" name="Genome Announc.">
        <title>Genome Sequence of Mushroom Soft-Rot Pathogen Janthinobacterium agaricidamnosum.</title>
        <authorList>
            <person name="Graupner K."/>
            <person name="Lackner G."/>
            <person name="Hertweck C."/>
        </authorList>
    </citation>
    <scope>NUCLEOTIDE SEQUENCE [LARGE SCALE GENOMIC DNA]</scope>
    <source>
        <strain evidence="3">NBRC 102515 / DSM 9628</strain>
    </source>
</reference>
<gene>
    <name evidence="2" type="ORF">GJA_1366</name>
</gene>
<accession>W0UZM2</accession>
<evidence type="ECO:0000313" key="3">
    <source>
        <dbReference type="Proteomes" id="UP000027604"/>
    </source>
</evidence>
<name>W0UZM2_9BURK</name>
<feature type="region of interest" description="Disordered" evidence="1">
    <location>
        <begin position="19"/>
        <end position="41"/>
    </location>
</feature>
<organism evidence="2 3">
    <name type="scientific">Janthinobacterium agaricidamnosum NBRC 102515 = DSM 9628</name>
    <dbReference type="NCBI Taxonomy" id="1349767"/>
    <lineage>
        <taxon>Bacteria</taxon>
        <taxon>Pseudomonadati</taxon>
        <taxon>Pseudomonadota</taxon>
        <taxon>Betaproteobacteria</taxon>
        <taxon>Burkholderiales</taxon>
        <taxon>Oxalobacteraceae</taxon>
        <taxon>Janthinobacterium</taxon>
    </lineage>
</organism>
<dbReference type="AlphaFoldDB" id="W0UZM2"/>
<evidence type="ECO:0000313" key="2">
    <source>
        <dbReference type="EMBL" id="CDG82019.1"/>
    </source>
</evidence>
<dbReference type="KEGG" id="jag:GJA_1366"/>
<dbReference type="HOGENOM" id="CLU_3271309_0_0_4"/>
<sequence>MLAKNRPLAGFFYACFTSGGAGKESGRRKKADPKVGSFNAG</sequence>
<dbReference type="PATRIC" id="fig|1349767.4.peg.3071"/>
<dbReference type="STRING" id="1349767.GJA_1366"/>
<proteinExistence type="predicted"/>